<dbReference type="Gene3D" id="1.10.10.10">
    <property type="entry name" value="Winged helix-like DNA-binding domain superfamily/Winged helix DNA-binding domain"/>
    <property type="match status" value="1"/>
</dbReference>
<feature type="compositionally biased region" description="Pro residues" evidence="6">
    <location>
        <begin position="366"/>
        <end position="407"/>
    </location>
</feature>
<evidence type="ECO:0000256" key="2">
    <source>
        <dbReference type="ARBA" id="ARBA00023015"/>
    </source>
</evidence>
<dbReference type="InterPro" id="IPR007627">
    <property type="entry name" value="RNA_pol_sigma70_r2"/>
</dbReference>
<keyword evidence="7" id="KW-0812">Transmembrane</keyword>
<keyword evidence="10" id="KW-1185">Reference proteome</keyword>
<feature type="domain" description="RNA polymerase sigma-70 region 2" evidence="8">
    <location>
        <begin position="21"/>
        <end position="84"/>
    </location>
</feature>
<dbReference type="RefSeq" id="WP_189162985.1">
    <property type="nucleotide sequence ID" value="NZ_BMNT01000011.1"/>
</dbReference>
<dbReference type="PANTHER" id="PTHR43133:SF8">
    <property type="entry name" value="RNA POLYMERASE SIGMA FACTOR HI_1459-RELATED"/>
    <property type="match status" value="1"/>
</dbReference>
<dbReference type="SUPFAM" id="SSF88946">
    <property type="entry name" value="Sigma2 domain of RNA polymerase sigma factors"/>
    <property type="match status" value="1"/>
</dbReference>
<dbReference type="InterPro" id="IPR036388">
    <property type="entry name" value="WH-like_DNA-bd_sf"/>
</dbReference>
<feature type="compositionally biased region" description="Low complexity" evidence="6">
    <location>
        <begin position="455"/>
        <end position="474"/>
    </location>
</feature>
<dbReference type="GO" id="GO:0016987">
    <property type="term" value="F:sigma factor activity"/>
    <property type="evidence" value="ECO:0007669"/>
    <property type="project" value="UniProtKB-KW"/>
</dbReference>
<dbReference type="GO" id="GO:0006352">
    <property type="term" value="P:DNA-templated transcription initiation"/>
    <property type="evidence" value="ECO:0007669"/>
    <property type="project" value="InterPro"/>
</dbReference>
<dbReference type="AlphaFoldDB" id="A0A917QZ51"/>
<dbReference type="Proteomes" id="UP000645217">
    <property type="component" value="Unassembled WGS sequence"/>
</dbReference>
<keyword evidence="7" id="KW-0472">Membrane</keyword>
<evidence type="ECO:0000313" key="9">
    <source>
        <dbReference type="EMBL" id="GGK79914.1"/>
    </source>
</evidence>
<evidence type="ECO:0000256" key="5">
    <source>
        <dbReference type="ARBA" id="ARBA00023163"/>
    </source>
</evidence>
<dbReference type="PANTHER" id="PTHR43133">
    <property type="entry name" value="RNA POLYMERASE ECF-TYPE SIGMA FACTO"/>
    <property type="match status" value="1"/>
</dbReference>
<feature type="compositionally biased region" description="Pro residues" evidence="6">
    <location>
        <begin position="416"/>
        <end position="428"/>
    </location>
</feature>
<dbReference type="SUPFAM" id="SSF88659">
    <property type="entry name" value="Sigma3 and sigma4 domains of RNA polymerase sigma factors"/>
    <property type="match status" value="1"/>
</dbReference>
<dbReference type="Pfam" id="PF04542">
    <property type="entry name" value="Sigma70_r2"/>
    <property type="match status" value="1"/>
</dbReference>
<dbReference type="InterPro" id="IPR013325">
    <property type="entry name" value="RNA_pol_sigma_r2"/>
</dbReference>
<reference evidence="9" key="2">
    <citation type="submission" date="2020-09" db="EMBL/GenBank/DDBJ databases">
        <authorList>
            <person name="Sun Q."/>
            <person name="Ohkuma M."/>
        </authorList>
    </citation>
    <scope>NUCLEOTIDE SEQUENCE</scope>
    <source>
        <strain evidence="9">JCM 13064</strain>
    </source>
</reference>
<sequence length="495" mass="50921">MNDSVLVEALRARDPGALAALYDTYAESLYGYALALLGSPDTAQVALRDTLIAAEAHIHALTDPGRLRVWLYALARGECVRRRTALQGTAGDEAEPVTEPAPAAGSGLRLVAASAVAALPEDEREVLDLLTRHDIPEDELAVVLGVTAAHAEELRQTAFARLQDLVTAEILARGVAPECAGRTDVLAGSSGGLDDETRELLLEHVDHCADCAPHRERQVSVAKVFDLLPVAEPPETLRVRVMSCFIDPELLPYRRFVARRAGLLDADGFPAGVPKRAQRAPAVLVGAVAALAIVVAGIVLVGAVRDAERPISGGEHIAPPSAGPPAAAVSGPPTPPAAGGTPSRAHPFPARPVAAVGPAARTFAPARPPAAPLPTVRPPRPSPSVPVPTPSSPASPAPRPTPPPPHSVPTHGGPPAVTPPPTVPQPPRPPRERPPVPAPTTEPQHGPRRTPCPSPTTQAPAATPAPSAADGAPSGRTAPPVPAPSAQAAGRVHPQ</sequence>
<dbReference type="EMBL" id="BMNT01000011">
    <property type="protein sequence ID" value="GGK79914.1"/>
    <property type="molecule type" value="Genomic_DNA"/>
</dbReference>
<gene>
    <name evidence="9" type="ORF">GCM10007964_23170</name>
</gene>
<evidence type="ECO:0000256" key="4">
    <source>
        <dbReference type="ARBA" id="ARBA00023125"/>
    </source>
</evidence>
<keyword evidence="5" id="KW-0804">Transcription</keyword>
<comment type="caution">
    <text evidence="9">The sequence shown here is derived from an EMBL/GenBank/DDBJ whole genome shotgun (WGS) entry which is preliminary data.</text>
</comment>
<evidence type="ECO:0000256" key="6">
    <source>
        <dbReference type="SAM" id="MobiDB-lite"/>
    </source>
</evidence>
<dbReference type="InterPro" id="IPR039425">
    <property type="entry name" value="RNA_pol_sigma-70-like"/>
</dbReference>
<evidence type="ECO:0000313" key="10">
    <source>
        <dbReference type="Proteomes" id="UP000645217"/>
    </source>
</evidence>
<keyword evidence="2" id="KW-0805">Transcription regulation</keyword>
<comment type="similarity">
    <text evidence="1">Belongs to the sigma-70 factor family. ECF subfamily.</text>
</comment>
<reference evidence="9" key="1">
    <citation type="journal article" date="2014" name="Int. J. Syst. Evol. Microbiol.">
        <title>Complete genome sequence of Corynebacterium casei LMG S-19264T (=DSM 44701T), isolated from a smear-ripened cheese.</title>
        <authorList>
            <consortium name="US DOE Joint Genome Institute (JGI-PGF)"/>
            <person name="Walter F."/>
            <person name="Albersmeier A."/>
            <person name="Kalinowski J."/>
            <person name="Ruckert C."/>
        </authorList>
    </citation>
    <scope>NUCLEOTIDE SEQUENCE</scope>
    <source>
        <strain evidence="9">JCM 13064</strain>
    </source>
</reference>
<name>A0A917QZ51_9ACTN</name>
<feature type="region of interest" description="Disordered" evidence="6">
    <location>
        <begin position="312"/>
        <end position="351"/>
    </location>
</feature>
<dbReference type="GO" id="GO:0003677">
    <property type="term" value="F:DNA binding"/>
    <property type="evidence" value="ECO:0007669"/>
    <property type="project" value="UniProtKB-KW"/>
</dbReference>
<feature type="compositionally biased region" description="Low complexity" evidence="6">
    <location>
        <begin position="318"/>
        <end position="351"/>
    </location>
</feature>
<keyword evidence="3" id="KW-0731">Sigma factor</keyword>
<feature type="transmembrane region" description="Helical" evidence="7">
    <location>
        <begin position="282"/>
        <end position="304"/>
    </location>
</feature>
<dbReference type="Gene3D" id="1.10.1740.10">
    <property type="match status" value="1"/>
</dbReference>
<keyword evidence="7" id="KW-1133">Transmembrane helix</keyword>
<keyword evidence="4" id="KW-0238">DNA-binding</keyword>
<feature type="region of interest" description="Disordered" evidence="6">
    <location>
        <begin position="363"/>
        <end position="495"/>
    </location>
</feature>
<evidence type="ECO:0000259" key="8">
    <source>
        <dbReference type="Pfam" id="PF04542"/>
    </source>
</evidence>
<protein>
    <recommendedName>
        <fullName evidence="8">RNA polymerase sigma-70 region 2 domain-containing protein</fullName>
    </recommendedName>
</protein>
<accession>A0A917QZ51</accession>
<evidence type="ECO:0000256" key="7">
    <source>
        <dbReference type="SAM" id="Phobius"/>
    </source>
</evidence>
<proteinExistence type="inferred from homology"/>
<evidence type="ECO:0000256" key="1">
    <source>
        <dbReference type="ARBA" id="ARBA00010641"/>
    </source>
</evidence>
<dbReference type="InterPro" id="IPR013324">
    <property type="entry name" value="RNA_pol_sigma_r3/r4-like"/>
</dbReference>
<organism evidence="9 10">
    <name type="scientific">Sphaerisporangium melleum</name>
    <dbReference type="NCBI Taxonomy" id="321316"/>
    <lineage>
        <taxon>Bacteria</taxon>
        <taxon>Bacillati</taxon>
        <taxon>Actinomycetota</taxon>
        <taxon>Actinomycetes</taxon>
        <taxon>Streptosporangiales</taxon>
        <taxon>Streptosporangiaceae</taxon>
        <taxon>Sphaerisporangium</taxon>
    </lineage>
</organism>
<evidence type="ECO:0000256" key="3">
    <source>
        <dbReference type="ARBA" id="ARBA00023082"/>
    </source>
</evidence>